<sequence length="851" mass="99965">MPFTLSDGRSFTNLFNSTEQNCENLLIEKQNLLCIFKLVIKDLLNSSLRHERLLEKEYFPLKHFFIVFEQILLHGYTGKKSFPITPSSNRKDLWPLIELIARKSTGADVSEISLSSKEMTNVRTSLGRVRAWLRLALMQKRLADYFKILVEQKHELKEFYDSDALLLSDEISMITGLLVGLNVLDLNFCLKEAILDYPSETTIYYSLYLRERRIPSQSTLKNTHPPGSIEDQIDELDDYSSLSSSPITRTSTQNSDTVIISNTNDMITYDDQRISNILDQKNYIEELHRNLQKTVNSLQERLQTMEQTNKSLTDDGIVQKIRIEQLEENLSKTKTEKEQMQSSYQAKIEALNSDMALERETYQKSRAGLDVLYHELEKKYDDECLSKIDVETEYQLQLAQKNDFIEATKLMEKDMEMKTTLYTHMKEQIDGVKDENIRLSEKLQIEEKRNEEREHQLQSLEKENQMLRETISQLETNIEEINKEKHALNDTNESIIQKIRIEQLEENLSKTKTEKEQMQSSYQAKIEALNSDMALERETYQKSRAGLDVLYHELEKKYDDECLSKIDVETEYQLQLAQKNDFIEATKLMEKDMVMKTTLYTHMKEQIDGIKDENIRLSEKLQIEEKRNEEREHQLQSLEKENQMLRETISQLETNIEEINKEKHALNDTNESISRELAKIDAEKTSIETDLRVEKDFRQRLQQTLTSEKEKVSSLQFDIHELNLIKQEYDSYKKQMTKQQSDLQKKFQEQEETIRELALKLEVSIKREDEFREKDGLRSSTWMKDEDVKECCQCKKDFSPLRRKHHCRNCGQIFCETCASTKLPLPSSNKPVRVCDMCRNHLLAQCAVNSP</sequence>
<keyword evidence="1" id="KW-0479">Metal-binding</keyword>
<comment type="caution">
    <text evidence="9">The sequence shown here is derived from an EMBL/GenBank/DDBJ whole genome shotgun (WGS) entry which is preliminary data.</text>
</comment>
<dbReference type="InterPro" id="IPR017455">
    <property type="entry name" value="Znf_FYVE-rel"/>
</dbReference>
<evidence type="ECO:0000256" key="3">
    <source>
        <dbReference type="ARBA" id="ARBA00022833"/>
    </source>
</evidence>
<dbReference type="PANTHER" id="PTHR45956">
    <property type="entry name" value="RUN AND FYVE DOMAIN-CONTAINING PROTEIN 2-LIKE PROTEIN"/>
    <property type="match status" value="1"/>
</dbReference>
<feature type="coiled-coil region" evidence="6">
    <location>
        <begin position="281"/>
        <end position="343"/>
    </location>
</feature>
<dbReference type="AlphaFoldDB" id="A0A815I652"/>
<dbReference type="CDD" id="cd17681">
    <property type="entry name" value="RUN_RUFY1_like"/>
    <property type="match status" value="1"/>
</dbReference>
<keyword evidence="3" id="KW-0862">Zinc</keyword>
<dbReference type="GO" id="GO:0005737">
    <property type="term" value="C:cytoplasm"/>
    <property type="evidence" value="ECO:0007669"/>
    <property type="project" value="TreeGrafter"/>
</dbReference>
<dbReference type="InterPro" id="IPR047335">
    <property type="entry name" value="RUFY1-3"/>
</dbReference>
<evidence type="ECO:0000313" key="10">
    <source>
        <dbReference type="Proteomes" id="UP000663845"/>
    </source>
</evidence>
<dbReference type="InterPro" id="IPR037213">
    <property type="entry name" value="Run_dom_sf"/>
</dbReference>
<dbReference type="SUPFAM" id="SSF57903">
    <property type="entry name" value="FYVE/PHD zinc finger"/>
    <property type="match status" value="1"/>
</dbReference>
<accession>A0A815I652</accession>
<dbReference type="SMART" id="SM00593">
    <property type="entry name" value="RUN"/>
    <property type="match status" value="1"/>
</dbReference>
<evidence type="ECO:0000259" key="7">
    <source>
        <dbReference type="PROSITE" id="PS50178"/>
    </source>
</evidence>
<dbReference type="InterPro" id="IPR013083">
    <property type="entry name" value="Znf_RING/FYVE/PHD"/>
</dbReference>
<dbReference type="InterPro" id="IPR004012">
    <property type="entry name" value="Run_dom"/>
</dbReference>
<evidence type="ECO:0008006" key="11">
    <source>
        <dbReference type="Google" id="ProtNLM"/>
    </source>
</evidence>
<dbReference type="Pfam" id="PF01363">
    <property type="entry name" value="FYVE"/>
    <property type="match status" value="1"/>
</dbReference>
<dbReference type="Gene3D" id="3.30.40.10">
    <property type="entry name" value="Zinc/RING finger domain, C3HC4 (zinc finger)"/>
    <property type="match status" value="1"/>
</dbReference>
<proteinExistence type="predicted"/>
<name>A0A815I652_9BILA</name>
<evidence type="ECO:0000256" key="5">
    <source>
        <dbReference type="PROSITE-ProRule" id="PRU00091"/>
    </source>
</evidence>
<dbReference type="SMART" id="SM00064">
    <property type="entry name" value="FYVE"/>
    <property type="match status" value="1"/>
</dbReference>
<evidence type="ECO:0000256" key="6">
    <source>
        <dbReference type="SAM" id="Coils"/>
    </source>
</evidence>
<keyword evidence="4 6" id="KW-0175">Coiled coil</keyword>
<dbReference type="InterPro" id="IPR000306">
    <property type="entry name" value="Znf_FYVE"/>
</dbReference>
<dbReference type="PANTHER" id="PTHR45956:SF6">
    <property type="entry name" value="RUN DOMAIN-CONTAINING PROTEIN"/>
    <property type="match status" value="1"/>
</dbReference>
<protein>
    <recommendedName>
        <fullName evidence="11">RUN and FYVE domain-containing protein 2</fullName>
    </recommendedName>
</protein>
<dbReference type="SUPFAM" id="SSF140741">
    <property type="entry name" value="RUN domain-like"/>
    <property type="match status" value="1"/>
</dbReference>
<dbReference type="Pfam" id="PF02759">
    <property type="entry name" value="RUN"/>
    <property type="match status" value="1"/>
</dbReference>
<feature type="coiled-coil region" evidence="6">
    <location>
        <begin position="607"/>
        <end position="683"/>
    </location>
</feature>
<dbReference type="GO" id="GO:0008270">
    <property type="term" value="F:zinc ion binding"/>
    <property type="evidence" value="ECO:0007669"/>
    <property type="project" value="UniProtKB-KW"/>
</dbReference>
<gene>
    <name evidence="9" type="ORF">JYZ213_LOCUS35751</name>
</gene>
<evidence type="ECO:0000256" key="1">
    <source>
        <dbReference type="ARBA" id="ARBA00022723"/>
    </source>
</evidence>
<dbReference type="InterPro" id="IPR011011">
    <property type="entry name" value="Znf_FYVE_PHD"/>
</dbReference>
<dbReference type="Proteomes" id="UP000663845">
    <property type="component" value="Unassembled WGS sequence"/>
</dbReference>
<dbReference type="FunFam" id="1.20.58.900:FF:000011">
    <property type="entry name" value="Uncharacterized protein, isoform B"/>
    <property type="match status" value="1"/>
</dbReference>
<dbReference type="CDD" id="cd15721">
    <property type="entry name" value="FYVE_RUFY1_like"/>
    <property type="match status" value="1"/>
</dbReference>
<dbReference type="Gene3D" id="1.20.58.900">
    <property type="match status" value="1"/>
</dbReference>
<evidence type="ECO:0000259" key="8">
    <source>
        <dbReference type="PROSITE" id="PS50826"/>
    </source>
</evidence>
<feature type="domain" description="FYVE-type" evidence="7">
    <location>
        <begin position="785"/>
        <end position="843"/>
    </location>
</feature>
<organism evidence="9 10">
    <name type="scientific">Adineta steineri</name>
    <dbReference type="NCBI Taxonomy" id="433720"/>
    <lineage>
        <taxon>Eukaryota</taxon>
        <taxon>Metazoa</taxon>
        <taxon>Spiralia</taxon>
        <taxon>Gnathifera</taxon>
        <taxon>Rotifera</taxon>
        <taxon>Eurotatoria</taxon>
        <taxon>Bdelloidea</taxon>
        <taxon>Adinetida</taxon>
        <taxon>Adinetidae</taxon>
        <taxon>Adineta</taxon>
    </lineage>
</organism>
<reference evidence="9" key="1">
    <citation type="submission" date="2021-02" db="EMBL/GenBank/DDBJ databases">
        <authorList>
            <person name="Nowell W R."/>
        </authorList>
    </citation>
    <scope>NUCLEOTIDE SEQUENCE</scope>
</reference>
<dbReference type="EMBL" id="CAJNOG010000817">
    <property type="protein sequence ID" value="CAF1364105.1"/>
    <property type="molecule type" value="Genomic_DNA"/>
</dbReference>
<keyword evidence="2 5" id="KW-0863">Zinc-finger</keyword>
<feature type="coiled-coil region" evidence="6">
    <location>
        <begin position="429"/>
        <end position="521"/>
    </location>
</feature>
<dbReference type="PROSITE" id="PS50178">
    <property type="entry name" value="ZF_FYVE"/>
    <property type="match status" value="1"/>
</dbReference>
<evidence type="ECO:0000256" key="2">
    <source>
        <dbReference type="ARBA" id="ARBA00022771"/>
    </source>
</evidence>
<evidence type="ECO:0000256" key="4">
    <source>
        <dbReference type="ARBA" id="ARBA00023054"/>
    </source>
</evidence>
<feature type="coiled-coil region" evidence="6">
    <location>
        <begin position="722"/>
        <end position="760"/>
    </location>
</feature>
<dbReference type="PROSITE" id="PS50826">
    <property type="entry name" value="RUN"/>
    <property type="match status" value="1"/>
</dbReference>
<feature type="domain" description="RUN" evidence="8">
    <location>
        <begin position="55"/>
        <end position="193"/>
    </location>
</feature>
<evidence type="ECO:0000313" key="9">
    <source>
        <dbReference type="EMBL" id="CAF1364105.1"/>
    </source>
</evidence>